<dbReference type="AlphaFoldDB" id="W6UNV9"/>
<sequence>MSQLVIFIGQRSNSALCGPEPVKTSTSMGDSRMDGRLKYSNGPNTGLPPIGPP</sequence>
<dbReference type="RefSeq" id="XP_024354546.1">
    <property type="nucleotide sequence ID" value="XM_024491090.1"/>
</dbReference>
<evidence type="ECO:0000256" key="1">
    <source>
        <dbReference type="SAM" id="MobiDB-lite"/>
    </source>
</evidence>
<dbReference type="GeneID" id="36337556"/>
<name>W6UNV9_ECHGR</name>
<evidence type="ECO:0000313" key="2">
    <source>
        <dbReference type="EMBL" id="EUB63350.1"/>
    </source>
</evidence>
<protein>
    <submittedName>
        <fullName evidence="2">Uncharacterized protein</fullName>
    </submittedName>
</protein>
<comment type="caution">
    <text evidence="2">The sequence shown here is derived from an EMBL/GenBank/DDBJ whole genome shotgun (WGS) entry which is preliminary data.</text>
</comment>
<reference evidence="2 3" key="1">
    <citation type="journal article" date="2013" name="Nat. Genet.">
        <title>The genome of the hydatid tapeworm Echinococcus granulosus.</title>
        <authorList>
            <person name="Zheng H."/>
            <person name="Zhang W."/>
            <person name="Zhang L."/>
            <person name="Zhang Z."/>
            <person name="Li J."/>
            <person name="Lu G."/>
            <person name="Zhu Y."/>
            <person name="Wang Y."/>
            <person name="Huang Y."/>
            <person name="Liu J."/>
            <person name="Kang H."/>
            <person name="Chen J."/>
            <person name="Wang L."/>
            <person name="Chen A."/>
            <person name="Yu S."/>
            <person name="Gao Z."/>
            <person name="Jin L."/>
            <person name="Gu W."/>
            <person name="Wang Z."/>
            <person name="Zhao L."/>
            <person name="Shi B."/>
            <person name="Wen H."/>
            <person name="Lin R."/>
            <person name="Jones M.K."/>
            <person name="Brejova B."/>
            <person name="Vinar T."/>
            <person name="Zhao G."/>
            <person name="McManus D.P."/>
            <person name="Chen Z."/>
            <person name="Zhou Y."/>
            <person name="Wang S."/>
        </authorList>
    </citation>
    <scope>NUCLEOTIDE SEQUENCE [LARGE SCALE GENOMIC DNA]</scope>
</reference>
<dbReference type="Proteomes" id="UP000019149">
    <property type="component" value="Unassembled WGS sequence"/>
</dbReference>
<dbReference type="KEGG" id="egl:EGR_01841"/>
<dbReference type="EMBL" id="APAU02000007">
    <property type="protein sequence ID" value="EUB63350.1"/>
    <property type="molecule type" value="Genomic_DNA"/>
</dbReference>
<organism evidence="2 3">
    <name type="scientific">Echinococcus granulosus</name>
    <name type="common">Hydatid tapeworm</name>
    <dbReference type="NCBI Taxonomy" id="6210"/>
    <lineage>
        <taxon>Eukaryota</taxon>
        <taxon>Metazoa</taxon>
        <taxon>Spiralia</taxon>
        <taxon>Lophotrochozoa</taxon>
        <taxon>Platyhelminthes</taxon>
        <taxon>Cestoda</taxon>
        <taxon>Eucestoda</taxon>
        <taxon>Cyclophyllidea</taxon>
        <taxon>Taeniidae</taxon>
        <taxon>Echinococcus</taxon>
        <taxon>Echinococcus granulosus group</taxon>
    </lineage>
</organism>
<keyword evidence="3" id="KW-1185">Reference proteome</keyword>
<evidence type="ECO:0000313" key="3">
    <source>
        <dbReference type="Proteomes" id="UP000019149"/>
    </source>
</evidence>
<dbReference type="CTD" id="36337556"/>
<gene>
    <name evidence="2" type="ORF">EGR_01841</name>
</gene>
<accession>W6UNV9</accession>
<feature type="region of interest" description="Disordered" evidence="1">
    <location>
        <begin position="15"/>
        <end position="53"/>
    </location>
</feature>
<proteinExistence type="predicted"/>